<evidence type="ECO:0008006" key="3">
    <source>
        <dbReference type="Google" id="ProtNLM"/>
    </source>
</evidence>
<dbReference type="Proteomes" id="UP000183076">
    <property type="component" value="Unassembled WGS sequence"/>
</dbReference>
<proteinExistence type="predicted"/>
<gene>
    <name evidence="1" type="ORF">SAMN04488041_101650</name>
</gene>
<organism evidence="1 2">
    <name type="scientific">Sulfitobacter pontiacus</name>
    <dbReference type="NCBI Taxonomy" id="60137"/>
    <lineage>
        <taxon>Bacteria</taxon>
        <taxon>Pseudomonadati</taxon>
        <taxon>Pseudomonadota</taxon>
        <taxon>Alphaproteobacteria</taxon>
        <taxon>Rhodobacterales</taxon>
        <taxon>Roseobacteraceae</taxon>
        <taxon>Sulfitobacter</taxon>
    </lineage>
</organism>
<name>A0A1H2RY72_9RHOB</name>
<evidence type="ECO:0000313" key="1">
    <source>
        <dbReference type="EMBL" id="SDW24423.1"/>
    </source>
</evidence>
<dbReference type="AlphaFoldDB" id="A0A1H2RY72"/>
<evidence type="ECO:0000313" key="2">
    <source>
        <dbReference type="Proteomes" id="UP000183076"/>
    </source>
</evidence>
<protein>
    <recommendedName>
        <fullName evidence="3">MOSC N-terminal beta barrel domain-containing protein</fullName>
    </recommendedName>
</protein>
<sequence>MTTVTQLYRHPLKSHGREELDHIAPSTGQSMPWNQTWAVAHGTVPLDETEWSHCANLSTGSKAPLV</sequence>
<dbReference type="EMBL" id="FNNB01000001">
    <property type="protein sequence ID" value="SDW24423.1"/>
    <property type="molecule type" value="Genomic_DNA"/>
</dbReference>
<reference evidence="2" key="1">
    <citation type="submission" date="2016-10" db="EMBL/GenBank/DDBJ databases">
        <authorList>
            <person name="Varghese N."/>
            <person name="Submissions S."/>
        </authorList>
    </citation>
    <scope>NUCLEOTIDE SEQUENCE [LARGE SCALE GENOMIC DNA]</scope>
    <source>
        <strain evidence="2">DSM 10014</strain>
    </source>
</reference>
<accession>A0A1H2RY72</accession>
<dbReference type="STRING" id="60137.SAMN04488041_101650"/>